<gene>
    <name evidence="1" type="ORF">K5V21_01070</name>
</gene>
<dbReference type="PANTHER" id="PTHR34822">
    <property type="entry name" value="GRPB DOMAIN PROTEIN (AFU_ORTHOLOGUE AFUA_1G01530)"/>
    <property type="match status" value="1"/>
</dbReference>
<organism evidence="1 2">
    <name type="scientific">Clostridium sardiniense</name>
    <name type="common">Clostridium absonum</name>
    <dbReference type="NCBI Taxonomy" id="29369"/>
    <lineage>
        <taxon>Bacteria</taxon>
        <taxon>Bacillati</taxon>
        <taxon>Bacillota</taxon>
        <taxon>Clostridia</taxon>
        <taxon>Eubacteriales</taxon>
        <taxon>Clostridiaceae</taxon>
        <taxon>Clostridium</taxon>
    </lineage>
</organism>
<dbReference type="InterPro" id="IPR043519">
    <property type="entry name" value="NT_sf"/>
</dbReference>
<evidence type="ECO:0000313" key="2">
    <source>
        <dbReference type="Proteomes" id="UP001299068"/>
    </source>
</evidence>
<dbReference type="Gene3D" id="3.30.460.10">
    <property type="entry name" value="Beta Polymerase, domain 2"/>
    <property type="match status" value="1"/>
</dbReference>
<proteinExistence type="predicted"/>
<protein>
    <submittedName>
        <fullName evidence="1">GrpB family protein</fullName>
    </submittedName>
</protein>
<dbReference type="Proteomes" id="UP001299068">
    <property type="component" value="Unassembled WGS sequence"/>
</dbReference>
<dbReference type="SUPFAM" id="SSF81301">
    <property type="entry name" value="Nucleotidyltransferase"/>
    <property type="match status" value="1"/>
</dbReference>
<dbReference type="EMBL" id="JAIKTU010000001">
    <property type="protein sequence ID" value="MBY0754036.1"/>
    <property type="molecule type" value="Genomic_DNA"/>
</dbReference>
<accession>A0ABS7KT95</accession>
<name>A0ABS7KT95_CLOSR</name>
<keyword evidence="2" id="KW-1185">Reference proteome</keyword>
<sequence>MIGLKRNTVKLYPHSNEWGNLAEATIKDLKDIFSDKAVDVQHVGSTSIKEIKAKPIIDIAVGVKSFEDVEKLIETLEDKGFIHVKKNDDESQRFFSCGDFDANTRTHHIHVVIFEDKEWCDYIKFRDTLNNDVSKRRAYEELKLNLEKKYPNNRCEYTEAKADFISGILNG</sequence>
<comment type="caution">
    <text evidence="1">The sequence shown here is derived from an EMBL/GenBank/DDBJ whole genome shotgun (WGS) entry which is preliminary data.</text>
</comment>
<reference evidence="1 2" key="1">
    <citation type="journal article" date="2021" name="Cell Host Microbe">
        <title>in vivo commensal control of Clostridioides difficile virulence.</title>
        <authorList>
            <person name="Girinathan B.P."/>
            <person name="Dibenedetto N."/>
            <person name="Worley J.N."/>
            <person name="Peltier J."/>
            <person name="Arrieta-Ortiz M.L."/>
            <person name="Rupa Christinal Immanuel S."/>
            <person name="Lavin R."/>
            <person name="Delaney M.L."/>
            <person name="Cummins C."/>
            <person name="Hoffmann M."/>
            <person name="Luo Y."/>
            <person name="Gonzalez-Escalona N."/>
            <person name="Allard M."/>
            <person name="Onderdonk A.B."/>
            <person name="Gerber G.K."/>
            <person name="Sonenshein A.L."/>
            <person name="Baliga N."/>
            <person name="Dupuy B."/>
            <person name="Bry L."/>
        </authorList>
    </citation>
    <scope>NUCLEOTIDE SEQUENCE [LARGE SCALE GENOMIC DNA]</scope>
    <source>
        <strain evidence="1 2">DSM 599</strain>
    </source>
</reference>
<dbReference type="Pfam" id="PF04229">
    <property type="entry name" value="GrpB"/>
    <property type="match status" value="1"/>
</dbReference>
<evidence type="ECO:0000313" key="1">
    <source>
        <dbReference type="EMBL" id="MBY0754036.1"/>
    </source>
</evidence>
<dbReference type="InterPro" id="IPR007344">
    <property type="entry name" value="GrpB/CoaE"/>
</dbReference>
<dbReference type="PANTHER" id="PTHR34822:SF1">
    <property type="entry name" value="GRPB FAMILY PROTEIN"/>
    <property type="match status" value="1"/>
</dbReference>
<dbReference type="RefSeq" id="WP_221858412.1">
    <property type="nucleotide sequence ID" value="NZ_JAIKTU010000001.1"/>
</dbReference>